<keyword evidence="3" id="KW-1185">Reference proteome</keyword>
<dbReference type="CDD" id="cd18316">
    <property type="entry name" value="BTB_POZ_KCTD-like"/>
    <property type="match status" value="1"/>
</dbReference>
<name>A0A7D9IQ60_PARCT</name>
<feature type="domain" description="Potassium channel tetramerisation-type BTB" evidence="1">
    <location>
        <begin position="11"/>
        <end position="76"/>
    </location>
</feature>
<evidence type="ECO:0000313" key="2">
    <source>
        <dbReference type="EMBL" id="CAB4010773.1"/>
    </source>
</evidence>
<dbReference type="PANTHER" id="PTHR14499:SF136">
    <property type="entry name" value="GH08630P"/>
    <property type="match status" value="1"/>
</dbReference>
<dbReference type="SUPFAM" id="SSF54695">
    <property type="entry name" value="POZ domain"/>
    <property type="match status" value="1"/>
</dbReference>
<dbReference type="Gene3D" id="3.30.710.10">
    <property type="entry name" value="Potassium Channel Kv1.1, Chain A"/>
    <property type="match status" value="1"/>
</dbReference>
<dbReference type="EMBL" id="CACRXK020006899">
    <property type="protein sequence ID" value="CAB4010773.1"/>
    <property type="molecule type" value="Genomic_DNA"/>
</dbReference>
<sequence length="299" mass="34258">MEIKDPKDDVIELNVGGTIMATKRSTLCQVKDSFLTSMFGGSWDETKMARDKDGHVFLDFNPKYFAVILDYLREKAYTTSEAPLALSRFAPEEVESFIKLVDYLGLSLNEMRKLPTTEEFELQYGAAKVDENGAVAMTKNMVHCNNAGGVFGKNIYERGVFRIKLNLEKMNFLDGDTEVRIGMVKEKLENDKEDYFSSPVAFCGWGITRPVRGRDHELLKRYNSGKIDTEADVILEREYAFKGGKMVELILNCDAAKLYLNTEGCYQFHVDLPKLTRYRLMVQYIYGDFKIRIVDFHNS</sequence>
<dbReference type="InterPro" id="IPR003131">
    <property type="entry name" value="T1-type_BTB"/>
</dbReference>
<dbReference type="AlphaFoldDB" id="A0A7D9IQ60"/>
<dbReference type="PANTHER" id="PTHR14499">
    <property type="entry name" value="POTASSIUM CHANNEL TETRAMERIZATION DOMAIN-CONTAINING"/>
    <property type="match status" value="1"/>
</dbReference>
<dbReference type="GO" id="GO:0051260">
    <property type="term" value="P:protein homooligomerization"/>
    <property type="evidence" value="ECO:0007669"/>
    <property type="project" value="InterPro"/>
</dbReference>
<organism evidence="2 3">
    <name type="scientific">Paramuricea clavata</name>
    <name type="common">Red gorgonian</name>
    <name type="synonym">Violescent sea-whip</name>
    <dbReference type="NCBI Taxonomy" id="317549"/>
    <lineage>
        <taxon>Eukaryota</taxon>
        <taxon>Metazoa</taxon>
        <taxon>Cnidaria</taxon>
        <taxon>Anthozoa</taxon>
        <taxon>Octocorallia</taxon>
        <taxon>Malacalcyonacea</taxon>
        <taxon>Plexauridae</taxon>
        <taxon>Paramuricea</taxon>
    </lineage>
</organism>
<evidence type="ECO:0000313" key="3">
    <source>
        <dbReference type="Proteomes" id="UP001152795"/>
    </source>
</evidence>
<dbReference type="Proteomes" id="UP001152795">
    <property type="component" value="Unassembled WGS sequence"/>
</dbReference>
<protein>
    <submittedName>
        <fullName evidence="2">Chaperone dnaK2</fullName>
    </submittedName>
</protein>
<dbReference type="OrthoDB" id="2414723at2759"/>
<dbReference type="Pfam" id="PF02214">
    <property type="entry name" value="BTB_2"/>
    <property type="match status" value="1"/>
</dbReference>
<proteinExistence type="predicted"/>
<gene>
    <name evidence="2" type="ORF">PACLA_8A070079</name>
</gene>
<evidence type="ECO:0000259" key="1">
    <source>
        <dbReference type="Pfam" id="PF02214"/>
    </source>
</evidence>
<accession>A0A7D9IQ60</accession>
<reference evidence="2" key="1">
    <citation type="submission" date="2020-04" db="EMBL/GenBank/DDBJ databases">
        <authorList>
            <person name="Alioto T."/>
            <person name="Alioto T."/>
            <person name="Gomez Garrido J."/>
        </authorList>
    </citation>
    <scope>NUCLEOTIDE SEQUENCE</scope>
    <source>
        <strain evidence="2">A484AB</strain>
    </source>
</reference>
<dbReference type="InterPro" id="IPR011333">
    <property type="entry name" value="SKP1/BTB/POZ_sf"/>
</dbReference>
<comment type="caution">
    <text evidence="2">The sequence shown here is derived from an EMBL/GenBank/DDBJ whole genome shotgun (WGS) entry which is preliminary data.</text>
</comment>